<accession>A0A1H0JEC3</accession>
<protein>
    <submittedName>
        <fullName evidence="1">Uncharacterized protein</fullName>
    </submittedName>
</protein>
<dbReference type="EMBL" id="FNII01000026">
    <property type="protein sequence ID" value="SDO41711.1"/>
    <property type="molecule type" value="Genomic_DNA"/>
</dbReference>
<gene>
    <name evidence="1" type="ORF">SAMN04487951_12610</name>
</gene>
<keyword evidence="2" id="KW-1185">Reference proteome</keyword>
<reference evidence="2" key="1">
    <citation type="submission" date="2016-10" db="EMBL/GenBank/DDBJ databases">
        <authorList>
            <person name="Varghese N."/>
            <person name="Submissions S."/>
        </authorList>
    </citation>
    <scope>NUCLEOTIDE SEQUENCE [LARGE SCALE GENOMIC DNA]</scope>
    <source>
        <strain evidence="2">CGMCC 1.6494</strain>
    </source>
</reference>
<organism evidence="1 2">
    <name type="scientific">Vreelandella arcis</name>
    <dbReference type="NCBI Taxonomy" id="416873"/>
    <lineage>
        <taxon>Bacteria</taxon>
        <taxon>Pseudomonadati</taxon>
        <taxon>Pseudomonadota</taxon>
        <taxon>Gammaproteobacteria</taxon>
        <taxon>Oceanospirillales</taxon>
        <taxon>Halomonadaceae</taxon>
        <taxon>Vreelandella</taxon>
    </lineage>
</organism>
<proteinExistence type="predicted"/>
<sequence length="63" mass="6645">MRSGVGYLGDHRGIAAQHHHLGAEFTVVVVLLEQVAHRAACLALSVLQELDVHDTSVPSSSSA</sequence>
<evidence type="ECO:0000313" key="2">
    <source>
        <dbReference type="Proteomes" id="UP000199677"/>
    </source>
</evidence>
<evidence type="ECO:0000313" key="1">
    <source>
        <dbReference type="EMBL" id="SDO41711.1"/>
    </source>
</evidence>
<dbReference type="AlphaFoldDB" id="A0A1H0JEC3"/>
<name>A0A1H0JEC3_9GAMM</name>
<dbReference type="Proteomes" id="UP000199677">
    <property type="component" value="Unassembled WGS sequence"/>
</dbReference>